<comment type="caution">
    <text evidence="5">The sequence shown here is derived from an EMBL/GenBank/DDBJ whole genome shotgun (WGS) entry which is preliminary data.</text>
</comment>
<dbReference type="InterPro" id="IPR050641">
    <property type="entry name" value="RIFMO-like"/>
</dbReference>
<dbReference type="Pfam" id="PF01494">
    <property type="entry name" value="FAD_binding_3"/>
    <property type="match status" value="1"/>
</dbReference>
<proteinExistence type="predicted"/>
<dbReference type="Proteomes" id="UP001369736">
    <property type="component" value="Unassembled WGS sequence"/>
</dbReference>
<protein>
    <submittedName>
        <fullName evidence="5">FAD-dependent oxidoreductase</fullName>
    </submittedName>
</protein>
<accession>A0ABU8MAM5</accession>
<evidence type="ECO:0000256" key="1">
    <source>
        <dbReference type="ARBA" id="ARBA00001974"/>
    </source>
</evidence>
<evidence type="ECO:0000256" key="3">
    <source>
        <dbReference type="ARBA" id="ARBA00022827"/>
    </source>
</evidence>
<dbReference type="EMBL" id="JBBEGM010000009">
    <property type="protein sequence ID" value="MEJ2863760.1"/>
    <property type="molecule type" value="Genomic_DNA"/>
</dbReference>
<dbReference type="PANTHER" id="PTHR43004">
    <property type="entry name" value="TRK SYSTEM POTASSIUM UPTAKE PROTEIN"/>
    <property type="match status" value="1"/>
</dbReference>
<evidence type="ECO:0000256" key="2">
    <source>
        <dbReference type="ARBA" id="ARBA00022630"/>
    </source>
</evidence>
<dbReference type="PANTHER" id="PTHR43004:SF19">
    <property type="entry name" value="BINDING MONOOXYGENASE, PUTATIVE (JCVI)-RELATED"/>
    <property type="match status" value="1"/>
</dbReference>
<dbReference type="RefSeq" id="WP_337705121.1">
    <property type="nucleotide sequence ID" value="NZ_JBBEGM010000009.1"/>
</dbReference>
<keyword evidence="2" id="KW-0285">Flavoprotein</keyword>
<dbReference type="PRINTS" id="PR00420">
    <property type="entry name" value="RNGMNOXGNASE"/>
</dbReference>
<reference evidence="5 6" key="1">
    <citation type="submission" date="2024-03" db="EMBL/GenBank/DDBJ databases">
        <title>Actinomycetospora sp. OC33-EN07, a novel actinomycete isolated from wild orchid (Aerides multiflora).</title>
        <authorList>
            <person name="Suriyachadkun C."/>
        </authorList>
    </citation>
    <scope>NUCLEOTIDE SEQUENCE [LARGE SCALE GENOMIC DNA]</scope>
    <source>
        <strain evidence="5 6">OC33-EN07</strain>
    </source>
</reference>
<gene>
    <name evidence="5" type="ORF">WCD58_21565</name>
</gene>
<evidence type="ECO:0000313" key="5">
    <source>
        <dbReference type="EMBL" id="MEJ2863760.1"/>
    </source>
</evidence>
<dbReference type="InterPro" id="IPR002938">
    <property type="entry name" value="FAD-bd"/>
</dbReference>
<keyword evidence="3" id="KW-0274">FAD</keyword>
<dbReference type="InterPro" id="IPR036188">
    <property type="entry name" value="FAD/NAD-bd_sf"/>
</dbReference>
<name>A0ABU8MAM5_9PSEU</name>
<evidence type="ECO:0000313" key="6">
    <source>
        <dbReference type="Proteomes" id="UP001369736"/>
    </source>
</evidence>
<dbReference type="Gene3D" id="3.50.50.60">
    <property type="entry name" value="FAD/NAD(P)-binding domain"/>
    <property type="match status" value="1"/>
</dbReference>
<organism evidence="5 6">
    <name type="scientific">Actinomycetospora flava</name>
    <dbReference type="NCBI Taxonomy" id="3129232"/>
    <lineage>
        <taxon>Bacteria</taxon>
        <taxon>Bacillati</taxon>
        <taxon>Actinomycetota</taxon>
        <taxon>Actinomycetes</taxon>
        <taxon>Pseudonocardiales</taxon>
        <taxon>Pseudonocardiaceae</taxon>
        <taxon>Actinomycetospora</taxon>
    </lineage>
</organism>
<keyword evidence="6" id="KW-1185">Reference proteome</keyword>
<evidence type="ECO:0000259" key="4">
    <source>
        <dbReference type="Pfam" id="PF01494"/>
    </source>
</evidence>
<feature type="domain" description="FAD-binding" evidence="4">
    <location>
        <begin position="4"/>
        <end position="190"/>
    </location>
</feature>
<comment type="cofactor">
    <cofactor evidence="1">
        <name>FAD</name>
        <dbReference type="ChEBI" id="CHEBI:57692"/>
    </cofactor>
</comment>
<dbReference type="SUPFAM" id="SSF51905">
    <property type="entry name" value="FAD/NAD(P)-binding domain"/>
    <property type="match status" value="1"/>
</dbReference>
<sequence>MEHTEVVVVGGGPTGMTVAGDLARAGRSVVVLERRPQPHPASRAFATMPRTLELLDSREVGGRSITDQLLEQGATVPQVNLWPGAAVRLADLDSPHPYVLVAPQTVVDGLLADRAQAEGATVIRGSEVVDIDQDADGVTVTTADTSWRASYVVAADGAHSTVRRLLDIGFPGRAVLSSVVLADVLLEHPPTGPGLTLGTTPEAFGFPRRTATAGTGR</sequence>